<dbReference type="STRING" id="857566.A0A1E3PFK9"/>
<keyword evidence="2" id="KW-1185">Reference proteome</keyword>
<dbReference type="Gene3D" id="3.40.50.1820">
    <property type="entry name" value="alpha/beta hydrolase"/>
    <property type="match status" value="1"/>
</dbReference>
<dbReference type="SUPFAM" id="SSF53474">
    <property type="entry name" value="alpha/beta-Hydrolases"/>
    <property type="match status" value="1"/>
</dbReference>
<gene>
    <name evidence="1" type="ORF">NADFUDRAFT_47452</name>
</gene>
<keyword evidence="1" id="KW-0378">Hydrolase</keyword>
<dbReference type="PANTHER" id="PTHR11005">
    <property type="entry name" value="LYSOSOMAL ACID LIPASE-RELATED"/>
    <property type="match status" value="1"/>
</dbReference>
<sequence length="265" mass="31200">MWEWDIIDMGTKDLPCMIDFILAKTINEKLALVAHSQGTTQTFIALAKSQRPDIGRKISCVCALAPAIYGGSLLDKPYWRFVQSLPRRLYTACFGLHAFMPVILKMHSLMKERFYGFFGYLMFHFLFDWKDNLWDHNIRSRHLIFSPVYVSSELMRWWLGKGGFSRRRCIFDEVSDDYKAWYDSKFPPLAIFIPHNDCLTDGLKLLYRIEKYEPDVQLVAAIHLPEYSHLDVLWAMDVNDRVSVHIKRVIWETAYNKEEKICPLF</sequence>
<evidence type="ECO:0000313" key="1">
    <source>
        <dbReference type="EMBL" id="ODQ64181.1"/>
    </source>
</evidence>
<dbReference type="AlphaFoldDB" id="A0A1E3PFK9"/>
<proteinExistence type="predicted"/>
<dbReference type="Proteomes" id="UP000095009">
    <property type="component" value="Unassembled WGS sequence"/>
</dbReference>
<dbReference type="EMBL" id="KV454412">
    <property type="protein sequence ID" value="ODQ64181.1"/>
    <property type="molecule type" value="Genomic_DNA"/>
</dbReference>
<evidence type="ECO:0000313" key="2">
    <source>
        <dbReference type="Proteomes" id="UP000095009"/>
    </source>
</evidence>
<dbReference type="GO" id="GO:0016787">
    <property type="term" value="F:hydrolase activity"/>
    <property type="evidence" value="ECO:0007669"/>
    <property type="project" value="UniProtKB-KW"/>
</dbReference>
<reference evidence="1 2" key="1">
    <citation type="journal article" date="2016" name="Proc. Natl. Acad. Sci. U.S.A.">
        <title>Comparative genomics of biotechnologically important yeasts.</title>
        <authorList>
            <person name="Riley R."/>
            <person name="Haridas S."/>
            <person name="Wolfe K.H."/>
            <person name="Lopes M.R."/>
            <person name="Hittinger C.T."/>
            <person name="Goeker M."/>
            <person name="Salamov A.A."/>
            <person name="Wisecaver J.H."/>
            <person name="Long T.M."/>
            <person name="Calvey C.H."/>
            <person name="Aerts A.L."/>
            <person name="Barry K.W."/>
            <person name="Choi C."/>
            <person name="Clum A."/>
            <person name="Coughlan A.Y."/>
            <person name="Deshpande S."/>
            <person name="Douglass A.P."/>
            <person name="Hanson S.J."/>
            <person name="Klenk H.-P."/>
            <person name="LaButti K.M."/>
            <person name="Lapidus A."/>
            <person name="Lindquist E.A."/>
            <person name="Lipzen A.M."/>
            <person name="Meier-Kolthoff J.P."/>
            <person name="Ohm R.A."/>
            <person name="Otillar R.P."/>
            <person name="Pangilinan J.L."/>
            <person name="Peng Y."/>
            <person name="Rokas A."/>
            <person name="Rosa C.A."/>
            <person name="Scheuner C."/>
            <person name="Sibirny A.A."/>
            <person name="Slot J.C."/>
            <person name="Stielow J.B."/>
            <person name="Sun H."/>
            <person name="Kurtzman C.P."/>
            <person name="Blackwell M."/>
            <person name="Grigoriev I.V."/>
            <person name="Jeffries T.W."/>
        </authorList>
    </citation>
    <scope>NUCLEOTIDE SEQUENCE [LARGE SCALE GENOMIC DNA]</scope>
    <source>
        <strain evidence="1 2">DSM 6958</strain>
    </source>
</reference>
<name>A0A1E3PFK9_9ASCO</name>
<dbReference type="OrthoDB" id="6130531at2759"/>
<protein>
    <submittedName>
        <fullName evidence="1">Alpha/beta-hydrolase</fullName>
    </submittedName>
</protein>
<organism evidence="1 2">
    <name type="scientific">Nadsonia fulvescens var. elongata DSM 6958</name>
    <dbReference type="NCBI Taxonomy" id="857566"/>
    <lineage>
        <taxon>Eukaryota</taxon>
        <taxon>Fungi</taxon>
        <taxon>Dikarya</taxon>
        <taxon>Ascomycota</taxon>
        <taxon>Saccharomycotina</taxon>
        <taxon>Dipodascomycetes</taxon>
        <taxon>Dipodascales</taxon>
        <taxon>Dipodascales incertae sedis</taxon>
        <taxon>Nadsonia</taxon>
    </lineage>
</organism>
<dbReference type="InterPro" id="IPR029058">
    <property type="entry name" value="AB_hydrolase_fold"/>
</dbReference>
<accession>A0A1E3PFK9</accession>